<dbReference type="PANTHER" id="PTHR30349:SF41">
    <property type="entry name" value="INTEGRASE_RECOMBINASE PROTEIN MJ0367-RELATED"/>
    <property type="match status" value="1"/>
</dbReference>
<dbReference type="PANTHER" id="PTHR30349">
    <property type="entry name" value="PHAGE INTEGRASE-RELATED"/>
    <property type="match status" value="1"/>
</dbReference>
<evidence type="ECO:0000256" key="4">
    <source>
        <dbReference type="ARBA" id="ARBA00023172"/>
    </source>
</evidence>
<keyword evidence="7" id="KW-1185">Reference proteome</keyword>
<evidence type="ECO:0000313" key="6">
    <source>
        <dbReference type="EMBL" id="MBL0372602.1"/>
    </source>
</evidence>
<dbReference type="InterPro" id="IPR046668">
    <property type="entry name" value="DUF6538"/>
</dbReference>
<evidence type="ECO:0000256" key="1">
    <source>
        <dbReference type="ARBA" id="ARBA00008857"/>
    </source>
</evidence>
<proteinExistence type="inferred from homology"/>
<sequence>MLVSTSVSTFFNFLRLFMAKVTGLRKLKDSYFFVKRIPSDVSSHFGGRQQISIPLKTPLRKVAEGRARELTIKYDKQFDDARIGISPPTDDGPAQVSRRTLEDVARFEFFEELSKNHPEPASADDIHILELDLSEVTNEMERGEFYGHRVTPVLLKHKLPIREGEQRWFELAELLGRVDEEVLRRRIDRAKRNYSADTHDTLFAGISLASSKPKISTDKGVRLDELIARFEVDAVRASLTPKTHQKYKITFAAMLEILGPQTFIRDITREHCARIRDLIASLPSNHNKYKKFKGLTLADVAEKANQDGNAKLSLLSISGYVRRVTTVLGYAVDAGLLDVNPAAKLFKKSKDGGQRRGVYNSDELGRLLTLLPTWAEGHTTGRFWLPLVAMFTGMRLGEIIWLRREDIQVRAGVMCIALEETEERKLKTEASTRVVPLHSTLLSLGFGRLVDACRPGDRLFADLPGSNQENAVDRFQKAYSRWLKKEVRVRPRVTFHSFRHLFRDAMTNASLSGDAIRRLGGWTRGSSIENHYGEGARISKLAEWMEQVAYPELDIPVLVGLAMRPQTEETPVVSNDG</sequence>
<dbReference type="GO" id="GO:0003677">
    <property type="term" value="F:DNA binding"/>
    <property type="evidence" value="ECO:0007669"/>
    <property type="project" value="UniProtKB-KW"/>
</dbReference>
<comment type="similarity">
    <text evidence="1">Belongs to the 'phage' integrase family.</text>
</comment>
<evidence type="ECO:0000256" key="3">
    <source>
        <dbReference type="ARBA" id="ARBA00023125"/>
    </source>
</evidence>
<feature type="domain" description="Tyr recombinase" evidence="5">
    <location>
        <begin position="354"/>
        <end position="546"/>
    </location>
</feature>
<dbReference type="Pfam" id="PF20172">
    <property type="entry name" value="DUF6538"/>
    <property type="match status" value="1"/>
</dbReference>
<evidence type="ECO:0000256" key="2">
    <source>
        <dbReference type="ARBA" id="ARBA00022908"/>
    </source>
</evidence>
<dbReference type="InterPro" id="IPR013762">
    <property type="entry name" value="Integrase-like_cat_sf"/>
</dbReference>
<dbReference type="Gene3D" id="1.10.443.10">
    <property type="entry name" value="Intergrase catalytic core"/>
    <property type="match status" value="1"/>
</dbReference>
<reference evidence="6" key="1">
    <citation type="submission" date="2021-01" db="EMBL/GenBank/DDBJ databases">
        <title>Rhizobium sp. strain KVB221 16S ribosomal RNA gene Genome sequencing and assembly.</title>
        <authorList>
            <person name="Kang M."/>
        </authorList>
    </citation>
    <scope>NUCLEOTIDE SEQUENCE</scope>
    <source>
        <strain evidence="6">KVB221</strain>
    </source>
</reference>
<dbReference type="Proteomes" id="UP000633219">
    <property type="component" value="Unassembled WGS sequence"/>
</dbReference>
<dbReference type="RefSeq" id="WP_201657607.1">
    <property type="nucleotide sequence ID" value="NZ_JAEQNC010000005.1"/>
</dbReference>
<dbReference type="GO" id="GO:0015074">
    <property type="term" value="P:DNA integration"/>
    <property type="evidence" value="ECO:0007669"/>
    <property type="project" value="UniProtKB-KW"/>
</dbReference>
<dbReference type="SUPFAM" id="SSF56349">
    <property type="entry name" value="DNA breaking-rejoining enzymes"/>
    <property type="match status" value="1"/>
</dbReference>
<organism evidence="6 7">
    <name type="scientific">Rhizobium setariae</name>
    <dbReference type="NCBI Taxonomy" id="2801340"/>
    <lineage>
        <taxon>Bacteria</taxon>
        <taxon>Pseudomonadati</taxon>
        <taxon>Pseudomonadota</taxon>
        <taxon>Alphaproteobacteria</taxon>
        <taxon>Hyphomicrobiales</taxon>
        <taxon>Rhizobiaceae</taxon>
        <taxon>Rhizobium/Agrobacterium group</taxon>
        <taxon>Rhizobium</taxon>
    </lineage>
</organism>
<protein>
    <submittedName>
        <fullName evidence="6">Site-specific integrase</fullName>
    </submittedName>
</protein>
<dbReference type="Pfam" id="PF00589">
    <property type="entry name" value="Phage_integrase"/>
    <property type="match status" value="1"/>
</dbReference>
<name>A0A936YPT3_9HYPH</name>
<evidence type="ECO:0000313" key="7">
    <source>
        <dbReference type="Proteomes" id="UP000633219"/>
    </source>
</evidence>
<dbReference type="EMBL" id="JAEQNC010000005">
    <property type="protein sequence ID" value="MBL0372602.1"/>
    <property type="molecule type" value="Genomic_DNA"/>
</dbReference>
<dbReference type="InterPro" id="IPR050090">
    <property type="entry name" value="Tyrosine_recombinase_XerCD"/>
</dbReference>
<accession>A0A936YPT3</accession>
<keyword evidence="2" id="KW-0229">DNA integration</keyword>
<dbReference type="InterPro" id="IPR011010">
    <property type="entry name" value="DNA_brk_join_enz"/>
</dbReference>
<dbReference type="PROSITE" id="PS51898">
    <property type="entry name" value="TYR_RECOMBINASE"/>
    <property type="match status" value="1"/>
</dbReference>
<dbReference type="Gene3D" id="1.10.150.130">
    <property type="match status" value="1"/>
</dbReference>
<dbReference type="CDD" id="cd01184">
    <property type="entry name" value="INT_C_like_1"/>
    <property type="match status" value="1"/>
</dbReference>
<keyword evidence="3" id="KW-0238">DNA-binding</keyword>
<keyword evidence="4" id="KW-0233">DNA recombination</keyword>
<dbReference type="InterPro" id="IPR002104">
    <property type="entry name" value="Integrase_catalytic"/>
</dbReference>
<dbReference type="InterPro" id="IPR010998">
    <property type="entry name" value="Integrase_recombinase_N"/>
</dbReference>
<dbReference type="GO" id="GO:0006310">
    <property type="term" value="P:DNA recombination"/>
    <property type="evidence" value="ECO:0007669"/>
    <property type="project" value="UniProtKB-KW"/>
</dbReference>
<comment type="caution">
    <text evidence="6">The sequence shown here is derived from an EMBL/GenBank/DDBJ whole genome shotgun (WGS) entry which is preliminary data.</text>
</comment>
<gene>
    <name evidence="6" type="ORF">JJB09_11240</name>
</gene>
<evidence type="ECO:0000259" key="5">
    <source>
        <dbReference type="PROSITE" id="PS51898"/>
    </source>
</evidence>
<dbReference type="AlphaFoldDB" id="A0A936YPT3"/>